<dbReference type="EMBL" id="MU275865">
    <property type="protein sequence ID" value="KAI0050086.1"/>
    <property type="molecule type" value="Genomic_DNA"/>
</dbReference>
<evidence type="ECO:0000313" key="2">
    <source>
        <dbReference type="Proteomes" id="UP000814033"/>
    </source>
</evidence>
<comment type="caution">
    <text evidence="1">The sequence shown here is derived from an EMBL/GenBank/DDBJ whole genome shotgun (WGS) entry which is preliminary data.</text>
</comment>
<evidence type="ECO:0000313" key="1">
    <source>
        <dbReference type="EMBL" id="KAI0050086.1"/>
    </source>
</evidence>
<gene>
    <name evidence="1" type="ORF">FA95DRAFT_1556007</name>
</gene>
<reference evidence="1" key="2">
    <citation type="journal article" date="2022" name="New Phytol.">
        <title>Evolutionary transition to the ectomycorrhizal habit in the genomes of a hyperdiverse lineage of mushroom-forming fungi.</title>
        <authorList>
            <person name="Looney B."/>
            <person name="Miyauchi S."/>
            <person name="Morin E."/>
            <person name="Drula E."/>
            <person name="Courty P.E."/>
            <person name="Kohler A."/>
            <person name="Kuo A."/>
            <person name="LaButti K."/>
            <person name="Pangilinan J."/>
            <person name="Lipzen A."/>
            <person name="Riley R."/>
            <person name="Andreopoulos W."/>
            <person name="He G."/>
            <person name="Johnson J."/>
            <person name="Nolan M."/>
            <person name="Tritt A."/>
            <person name="Barry K.W."/>
            <person name="Grigoriev I.V."/>
            <person name="Nagy L.G."/>
            <person name="Hibbett D."/>
            <person name="Henrissat B."/>
            <person name="Matheny P.B."/>
            <person name="Labbe J."/>
            <person name="Martin F.M."/>
        </authorList>
    </citation>
    <scope>NUCLEOTIDE SEQUENCE</scope>
    <source>
        <strain evidence="1">FP105234-sp</strain>
    </source>
</reference>
<dbReference type="Proteomes" id="UP000814033">
    <property type="component" value="Unassembled WGS sequence"/>
</dbReference>
<keyword evidence="2" id="KW-1185">Reference proteome</keyword>
<sequence length="214" mass="20578">MALSIFLLSVAIFPILTLASRSTLPLPALLPPLLARSLEGRQFDPSTIPTQCQSSCDTVVNTISACTTVTCTCSASNAADLTSCVGCLVGLDPAQGQDGQNLLDDFTQECAQAGLPVSGQTSTAAGTGTPAVETATPLSAAFPPAPASSTPAAPTAIPAGAAAKSSGVTVSVPASTGGSGLGAGFKGGAPARGAGALAVGVLGVTIGLAGVLVL</sequence>
<organism evidence="1 2">
    <name type="scientific">Auriscalpium vulgare</name>
    <dbReference type="NCBI Taxonomy" id="40419"/>
    <lineage>
        <taxon>Eukaryota</taxon>
        <taxon>Fungi</taxon>
        <taxon>Dikarya</taxon>
        <taxon>Basidiomycota</taxon>
        <taxon>Agaricomycotina</taxon>
        <taxon>Agaricomycetes</taxon>
        <taxon>Russulales</taxon>
        <taxon>Auriscalpiaceae</taxon>
        <taxon>Auriscalpium</taxon>
    </lineage>
</organism>
<accession>A0ACB8S2J3</accession>
<name>A0ACB8S2J3_9AGAM</name>
<proteinExistence type="predicted"/>
<reference evidence="1" key="1">
    <citation type="submission" date="2021-02" db="EMBL/GenBank/DDBJ databases">
        <authorList>
            <consortium name="DOE Joint Genome Institute"/>
            <person name="Ahrendt S."/>
            <person name="Looney B.P."/>
            <person name="Miyauchi S."/>
            <person name="Morin E."/>
            <person name="Drula E."/>
            <person name="Courty P.E."/>
            <person name="Chicoki N."/>
            <person name="Fauchery L."/>
            <person name="Kohler A."/>
            <person name="Kuo A."/>
            <person name="Labutti K."/>
            <person name="Pangilinan J."/>
            <person name="Lipzen A."/>
            <person name="Riley R."/>
            <person name="Andreopoulos W."/>
            <person name="He G."/>
            <person name="Johnson J."/>
            <person name="Barry K.W."/>
            <person name="Grigoriev I.V."/>
            <person name="Nagy L."/>
            <person name="Hibbett D."/>
            <person name="Henrissat B."/>
            <person name="Matheny P.B."/>
            <person name="Labbe J."/>
            <person name="Martin F."/>
        </authorList>
    </citation>
    <scope>NUCLEOTIDE SEQUENCE</scope>
    <source>
        <strain evidence="1">FP105234-sp</strain>
    </source>
</reference>
<protein>
    <submittedName>
        <fullName evidence="1">Uncharacterized protein</fullName>
    </submittedName>
</protein>